<evidence type="ECO:0000313" key="2">
    <source>
        <dbReference type="EMBL" id="KAK1544800.1"/>
    </source>
</evidence>
<evidence type="ECO:0000313" key="3">
    <source>
        <dbReference type="Proteomes" id="UP001241169"/>
    </source>
</evidence>
<dbReference type="EMBL" id="MOPA01000002">
    <property type="protein sequence ID" value="KAK1544800.1"/>
    <property type="molecule type" value="Genomic_DNA"/>
</dbReference>
<evidence type="ECO:0000256" key="1">
    <source>
        <dbReference type="ARBA" id="ARBA00022448"/>
    </source>
</evidence>
<protein>
    <submittedName>
        <fullName evidence="2">Purine-cytosine permease FCY21</fullName>
    </submittedName>
</protein>
<reference evidence="2 3" key="1">
    <citation type="submission" date="2016-10" db="EMBL/GenBank/DDBJ databases">
        <title>The genome sequence of Colletotrichum fioriniae PJ7.</title>
        <authorList>
            <person name="Baroncelli R."/>
        </authorList>
    </citation>
    <scope>NUCLEOTIDE SEQUENCE [LARGE SCALE GENOMIC DNA]</scope>
    <source>
        <strain evidence="2 3">IMI 384185</strain>
    </source>
</reference>
<proteinExistence type="predicted"/>
<dbReference type="InterPro" id="IPR026030">
    <property type="entry name" value="Pur-cyt_permease_Fcy2/21/22"/>
</dbReference>
<organism evidence="2 3">
    <name type="scientific">Colletotrichum paranaense</name>
    <dbReference type="NCBI Taxonomy" id="1914294"/>
    <lineage>
        <taxon>Eukaryota</taxon>
        <taxon>Fungi</taxon>
        <taxon>Dikarya</taxon>
        <taxon>Ascomycota</taxon>
        <taxon>Pezizomycotina</taxon>
        <taxon>Sordariomycetes</taxon>
        <taxon>Hypocreomycetidae</taxon>
        <taxon>Glomerellales</taxon>
        <taxon>Glomerellaceae</taxon>
        <taxon>Colletotrichum</taxon>
        <taxon>Colletotrichum acutatum species complex</taxon>
    </lineage>
</organism>
<keyword evidence="1" id="KW-0813">Transport</keyword>
<dbReference type="GeneID" id="85370489"/>
<sequence>MLLAPRFETAYENETVHRVMSAVVGPAGGLSKFESIVLSSTLFGNIATKRYTITINFQLLLSSFPRRSANVSYDAYAPMMASVASLVEIRDTADFIESLETFVPLIRYWSVAFLNVNRGPWTVVLVDHLWFRDVKCAR</sequence>
<dbReference type="PANTHER" id="PTHR31806:SF5">
    <property type="entry name" value="PURINE-CYTOSINE PERMEASE FCY21"/>
    <property type="match status" value="1"/>
</dbReference>
<gene>
    <name evidence="2" type="ORF">CPAR01_02302</name>
</gene>
<comment type="caution">
    <text evidence="2">The sequence shown here is derived from an EMBL/GenBank/DDBJ whole genome shotgun (WGS) entry which is preliminary data.</text>
</comment>
<dbReference type="RefSeq" id="XP_060353918.1">
    <property type="nucleotide sequence ID" value="XM_060486590.1"/>
</dbReference>
<dbReference type="PANTHER" id="PTHR31806">
    <property type="entry name" value="PURINE-CYTOSINE PERMEASE FCY2-RELATED"/>
    <property type="match status" value="1"/>
</dbReference>
<keyword evidence="3" id="KW-1185">Reference proteome</keyword>
<name>A0ABQ9SZ62_9PEZI</name>
<accession>A0ABQ9SZ62</accession>
<dbReference type="Proteomes" id="UP001241169">
    <property type="component" value="Unassembled WGS sequence"/>
</dbReference>